<dbReference type="GO" id="GO:0006207">
    <property type="term" value="P:'de novo' pyrimidine nucleobase biosynthetic process"/>
    <property type="evidence" value="ECO:0007669"/>
    <property type="project" value="UniProtKB-UniRule"/>
</dbReference>
<dbReference type="GO" id="GO:0005886">
    <property type="term" value="C:plasma membrane"/>
    <property type="evidence" value="ECO:0007669"/>
    <property type="project" value="TreeGrafter"/>
</dbReference>
<dbReference type="NCBIfam" id="NF003652">
    <property type="entry name" value="PRK05286.2-5"/>
    <property type="match status" value="1"/>
</dbReference>
<sequence length="353" mass="38565">MEMYQTLRPLLFKCDAEKMHHLSLKALKALRALPFGDDVLLRFCAYGDESLAQEILGLRFYNPIGLAAGFDKDGRYVKALTTLGFGHLELGTITKIPQNGNPKPRLFRHENEQSLQNAMGFNNLGSIAATTKLKSLYPFCIPLGINIGKNKDITEEDAALNYQKTLEDMLEVGDYYTFNLSSPNTPNLRDLQNEKFVESLFTMAAQKTRKPLFLKIAPDMDRDFALSVCERALDSGASGIIATNTTTDTSLIANPKHGGISGAALCEKSREMFAAVAKALRKTHKNAIFISVGGIADAKEAYSRIKLGASLVQVYTGLVYQGPSLCAKINRELSALLKADGFDSIAQAVGADL</sequence>
<dbReference type="EMBL" id="UGHV01000001">
    <property type="protein sequence ID" value="STO96703.1"/>
    <property type="molecule type" value="Genomic_DNA"/>
</dbReference>
<dbReference type="GO" id="GO:0044205">
    <property type="term" value="P:'de novo' UMP biosynthetic process"/>
    <property type="evidence" value="ECO:0007669"/>
    <property type="project" value="UniProtKB-UniPathway"/>
</dbReference>
<dbReference type="NCBIfam" id="TIGR01036">
    <property type="entry name" value="pyrD_sub2"/>
    <property type="match status" value="1"/>
</dbReference>
<comment type="catalytic activity">
    <reaction evidence="13">
        <text>(S)-dihydroorotate + a quinone = orotate + a quinol</text>
        <dbReference type="Rhea" id="RHEA:30187"/>
        <dbReference type="ChEBI" id="CHEBI:24646"/>
        <dbReference type="ChEBI" id="CHEBI:30839"/>
        <dbReference type="ChEBI" id="CHEBI:30864"/>
        <dbReference type="ChEBI" id="CHEBI:132124"/>
        <dbReference type="EC" id="1.3.5.2"/>
    </reaction>
</comment>
<keyword evidence="12" id="KW-0472">Membrane</keyword>
<evidence type="ECO:0000256" key="8">
    <source>
        <dbReference type="ARBA" id="ARBA00022630"/>
    </source>
</evidence>
<dbReference type="InterPro" id="IPR050074">
    <property type="entry name" value="DHO_dehydrogenase"/>
</dbReference>
<evidence type="ECO:0000313" key="17">
    <source>
        <dbReference type="Proteomes" id="UP000254841"/>
    </source>
</evidence>
<dbReference type="PIRSF" id="PIRSF000164">
    <property type="entry name" value="DHO_oxidase"/>
    <property type="match status" value="1"/>
</dbReference>
<dbReference type="InterPro" id="IPR013785">
    <property type="entry name" value="Aldolase_TIM"/>
</dbReference>
<proteinExistence type="inferred from homology"/>
<dbReference type="SUPFAM" id="SSF51395">
    <property type="entry name" value="FMN-linked oxidoreductases"/>
    <property type="match status" value="1"/>
</dbReference>
<evidence type="ECO:0000256" key="3">
    <source>
        <dbReference type="ARBA" id="ARBA00004370"/>
    </source>
</evidence>
<evidence type="ECO:0000256" key="10">
    <source>
        <dbReference type="ARBA" id="ARBA00022975"/>
    </source>
</evidence>
<evidence type="ECO:0000256" key="9">
    <source>
        <dbReference type="ARBA" id="ARBA00022643"/>
    </source>
</evidence>
<keyword evidence="11 16" id="KW-0560">Oxidoreductase</keyword>
<evidence type="ECO:0000256" key="7">
    <source>
        <dbReference type="ARBA" id="ARBA00018366"/>
    </source>
</evidence>
<evidence type="ECO:0000256" key="11">
    <source>
        <dbReference type="ARBA" id="ARBA00023002"/>
    </source>
</evidence>
<evidence type="ECO:0000256" key="14">
    <source>
        <dbReference type="NCBIfam" id="TIGR01036"/>
    </source>
</evidence>
<evidence type="ECO:0000256" key="1">
    <source>
        <dbReference type="ARBA" id="ARBA00001917"/>
    </source>
</evidence>
<evidence type="ECO:0000256" key="4">
    <source>
        <dbReference type="ARBA" id="ARBA00005161"/>
    </source>
</evidence>
<dbReference type="Pfam" id="PF01180">
    <property type="entry name" value="DHO_dh"/>
    <property type="match status" value="1"/>
</dbReference>
<evidence type="ECO:0000259" key="15">
    <source>
        <dbReference type="Pfam" id="PF01180"/>
    </source>
</evidence>
<evidence type="ECO:0000256" key="5">
    <source>
        <dbReference type="ARBA" id="ARBA00005359"/>
    </source>
</evidence>
<keyword evidence="10" id="KW-0665">Pyrimidine biosynthesis</keyword>
<dbReference type="InterPro" id="IPR001295">
    <property type="entry name" value="Dihydroorotate_DH_CS"/>
</dbReference>
<dbReference type="UniPathway" id="UPA00070">
    <property type="reaction ID" value="UER00946"/>
</dbReference>
<evidence type="ECO:0000313" key="16">
    <source>
        <dbReference type="EMBL" id="STO96703.1"/>
    </source>
</evidence>
<organism evidence="16 17">
    <name type="scientific">Helicobacter canis</name>
    <dbReference type="NCBI Taxonomy" id="29419"/>
    <lineage>
        <taxon>Bacteria</taxon>
        <taxon>Pseudomonadati</taxon>
        <taxon>Campylobacterota</taxon>
        <taxon>Epsilonproteobacteria</taxon>
        <taxon>Campylobacterales</taxon>
        <taxon>Helicobacteraceae</taxon>
        <taxon>Helicobacter</taxon>
    </lineage>
</organism>
<evidence type="ECO:0000256" key="6">
    <source>
        <dbReference type="ARBA" id="ARBA00012791"/>
    </source>
</evidence>
<dbReference type="GO" id="GO:0005737">
    <property type="term" value="C:cytoplasm"/>
    <property type="evidence" value="ECO:0007669"/>
    <property type="project" value="InterPro"/>
</dbReference>
<dbReference type="PANTHER" id="PTHR48109">
    <property type="entry name" value="DIHYDROOROTATE DEHYDROGENASE (QUINONE), MITOCHONDRIAL-RELATED"/>
    <property type="match status" value="1"/>
</dbReference>
<dbReference type="RefSeq" id="WP_115011014.1">
    <property type="nucleotide sequence ID" value="NZ_UGHV01000001.1"/>
</dbReference>
<protein>
    <recommendedName>
        <fullName evidence="7 14">Dihydroorotate dehydrogenase (quinone)</fullName>
        <ecNumber evidence="6 14">1.3.5.2</ecNumber>
    </recommendedName>
</protein>
<dbReference type="InterPro" id="IPR005719">
    <property type="entry name" value="Dihydroorotate_DH_2"/>
</dbReference>
<dbReference type="Proteomes" id="UP000254841">
    <property type="component" value="Unassembled WGS sequence"/>
</dbReference>
<dbReference type="InterPro" id="IPR012135">
    <property type="entry name" value="Dihydroorotate_DH_1_2"/>
</dbReference>
<comment type="cofactor">
    <cofactor evidence="1">
        <name>FMN</name>
        <dbReference type="ChEBI" id="CHEBI:58210"/>
    </cofactor>
</comment>
<keyword evidence="8" id="KW-0285">Flavoprotein</keyword>
<reference evidence="16 17" key="1">
    <citation type="submission" date="2018-06" db="EMBL/GenBank/DDBJ databases">
        <authorList>
            <consortium name="Pathogen Informatics"/>
            <person name="Doyle S."/>
        </authorList>
    </citation>
    <scope>NUCLEOTIDE SEQUENCE [LARGE SCALE GENOMIC DNA]</scope>
    <source>
        <strain evidence="16 17">NCTC12410</strain>
    </source>
</reference>
<comment type="function">
    <text evidence="2">Catalyzes the conversion of dihydroorotate to orotate with quinone as electron acceptor.</text>
</comment>
<comment type="subcellular location">
    <subcellularLocation>
        <location evidence="3">Membrane</location>
    </subcellularLocation>
</comment>
<dbReference type="OrthoDB" id="9802377at2"/>
<evidence type="ECO:0000256" key="2">
    <source>
        <dbReference type="ARBA" id="ARBA00003125"/>
    </source>
</evidence>
<dbReference type="GO" id="GO:0106430">
    <property type="term" value="F:dihydroorotate dehydrogenase (quinone) activity"/>
    <property type="evidence" value="ECO:0007669"/>
    <property type="project" value="UniProtKB-EC"/>
</dbReference>
<dbReference type="InterPro" id="IPR005720">
    <property type="entry name" value="Dihydroorotate_DH_cat"/>
</dbReference>
<evidence type="ECO:0000256" key="13">
    <source>
        <dbReference type="ARBA" id="ARBA00048639"/>
    </source>
</evidence>
<dbReference type="Gene3D" id="3.20.20.70">
    <property type="entry name" value="Aldolase class I"/>
    <property type="match status" value="1"/>
</dbReference>
<comment type="similarity">
    <text evidence="5">Belongs to the dihydroorotate dehydrogenase family. Type 2 subfamily.</text>
</comment>
<evidence type="ECO:0000256" key="12">
    <source>
        <dbReference type="ARBA" id="ARBA00023136"/>
    </source>
</evidence>
<accession>A0A377J4H8</accession>
<dbReference type="PROSITE" id="PS00911">
    <property type="entry name" value="DHODEHASE_1"/>
    <property type="match status" value="1"/>
</dbReference>
<keyword evidence="9" id="KW-0288">FMN</keyword>
<dbReference type="EC" id="1.3.5.2" evidence="6 14"/>
<gene>
    <name evidence="16" type="primary">pyrD</name>
    <name evidence="16" type="ORF">NCTC12410_00519</name>
</gene>
<comment type="pathway">
    <text evidence="4">Pyrimidine metabolism; UMP biosynthesis via de novo pathway; orotate from (S)-dihydroorotate (quinone route): step 1/1.</text>
</comment>
<name>A0A377J4H8_9HELI</name>
<feature type="domain" description="Dihydroorotate dehydrogenase catalytic" evidence="15">
    <location>
        <begin position="51"/>
        <end position="337"/>
    </location>
</feature>
<dbReference type="CDD" id="cd04738">
    <property type="entry name" value="DHOD_2_like"/>
    <property type="match status" value="1"/>
</dbReference>
<dbReference type="AlphaFoldDB" id="A0A377J4H8"/>
<dbReference type="PANTHER" id="PTHR48109:SF4">
    <property type="entry name" value="DIHYDROOROTATE DEHYDROGENASE (QUINONE), MITOCHONDRIAL"/>
    <property type="match status" value="1"/>
</dbReference>